<evidence type="ECO:0000313" key="11">
    <source>
        <dbReference type="EMBL" id="QDU63466.1"/>
    </source>
</evidence>
<dbReference type="Gene3D" id="3.40.50.1400">
    <property type="match status" value="2"/>
</dbReference>
<sequence length="342" mass="38910">MNNGKTLFPITRGQQKPIDVLLLQLGTPDEPTAKGLRPYLREFLSDPRVVEVSPWLRWLLVNLIIVPFRSPRSAEKYRRIWDDETGSPLLDITRRQTAALGELLGEHYRVQFGMRYGKPSIREAIRNIAEWGGQRIIVVPMYPQYSATTTASGLDGLFDALREERIVPAMRIVQDYYEDPAYIDAVVWRIRKTWEEAEQLGQRPEVSLLSFHGIPHSYVLAGDPYQCQSTKTAHLVARRLGWSDEQWRLTFQSRLGPSEWLQPYTDKTLIALGEQGVKTVLVAQPGFTADCLETIDEIGYEGLEEFRSGGGETLVRVPCVNDDPPFIEALKGIVEREAQGWL</sequence>
<organism evidence="11 12">
    <name type="scientific">Kolteria novifilia</name>
    <dbReference type="NCBI Taxonomy" id="2527975"/>
    <lineage>
        <taxon>Bacteria</taxon>
        <taxon>Pseudomonadati</taxon>
        <taxon>Planctomycetota</taxon>
        <taxon>Planctomycetia</taxon>
        <taxon>Kolteriales</taxon>
        <taxon>Kolteriaceae</taxon>
        <taxon>Kolteria</taxon>
    </lineage>
</organism>
<dbReference type="FunFam" id="3.40.50.1400:FF:000002">
    <property type="entry name" value="Ferrochelatase"/>
    <property type="match status" value="1"/>
</dbReference>
<evidence type="ECO:0000256" key="2">
    <source>
        <dbReference type="ARBA" id="ARBA00022490"/>
    </source>
</evidence>
<keyword evidence="7 9" id="KW-0627">Porphyrin biosynthesis</keyword>
<dbReference type="InterPro" id="IPR001015">
    <property type="entry name" value="Ferrochelatase"/>
</dbReference>
<name>A0A518B904_9BACT</name>
<dbReference type="GO" id="GO:0006783">
    <property type="term" value="P:heme biosynthetic process"/>
    <property type="evidence" value="ECO:0007669"/>
    <property type="project" value="UniProtKB-UniRule"/>
</dbReference>
<comment type="catalytic activity">
    <reaction evidence="9">
        <text>heme b + 2 H(+) = protoporphyrin IX + Fe(2+)</text>
        <dbReference type="Rhea" id="RHEA:22584"/>
        <dbReference type="ChEBI" id="CHEBI:15378"/>
        <dbReference type="ChEBI" id="CHEBI:29033"/>
        <dbReference type="ChEBI" id="CHEBI:57306"/>
        <dbReference type="ChEBI" id="CHEBI:60344"/>
        <dbReference type="EC" id="4.98.1.1"/>
    </reaction>
</comment>
<dbReference type="EC" id="4.98.1.1" evidence="9"/>
<dbReference type="OrthoDB" id="9809741at2"/>
<dbReference type="HAMAP" id="MF_00323">
    <property type="entry name" value="Ferrochelatase"/>
    <property type="match status" value="1"/>
</dbReference>
<keyword evidence="12" id="KW-1185">Reference proteome</keyword>
<evidence type="ECO:0000256" key="10">
    <source>
        <dbReference type="RuleBase" id="RU004185"/>
    </source>
</evidence>
<accession>A0A518B904</accession>
<dbReference type="UniPathway" id="UPA00252">
    <property type="reaction ID" value="UER00325"/>
</dbReference>
<evidence type="ECO:0000256" key="8">
    <source>
        <dbReference type="ARBA" id="ARBA00024536"/>
    </source>
</evidence>
<keyword evidence="5 9" id="KW-0350">Heme biosynthesis</keyword>
<protein>
    <recommendedName>
        <fullName evidence="9">Ferrochelatase</fullName>
        <ecNumber evidence="9">4.98.1.1</ecNumber>
    </recommendedName>
    <alternativeName>
        <fullName evidence="9">Heme synthase</fullName>
    </alternativeName>
    <alternativeName>
        <fullName evidence="9">Protoheme ferro-lyase</fullName>
    </alternativeName>
</protein>
<evidence type="ECO:0000313" key="12">
    <source>
        <dbReference type="Proteomes" id="UP000317093"/>
    </source>
</evidence>
<dbReference type="SUPFAM" id="SSF53800">
    <property type="entry name" value="Chelatase"/>
    <property type="match status" value="1"/>
</dbReference>
<dbReference type="PANTHER" id="PTHR11108:SF1">
    <property type="entry name" value="FERROCHELATASE, MITOCHONDRIAL"/>
    <property type="match status" value="1"/>
</dbReference>
<proteinExistence type="inferred from homology"/>
<evidence type="ECO:0000256" key="5">
    <source>
        <dbReference type="ARBA" id="ARBA00023133"/>
    </source>
</evidence>
<reference evidence="11 12" key="1">
    <citation type="submission" date="2019-02" db="EMBL/GenBank/DDBJ databases">
        <title>Deep-cultivation of Planctomycetes and their phenomic and genomic characterization uncovers novel biology.</title>
        <authorList>
            <person name="Wiegand S."/>
            <person name="Jogler M."/>
            <person name="Boedeker C."/>
            <person name="Pinto D."/>
            <person name="Vollmers J."/>
            <person name="Rivas-Marin E."/>
            <person name="Kohn T."/>
            <person name="Peeters S.H."/>
            <person name="Heuer A."/>
            <person name="Rast P."/>
            <person name="Oberbeckmann S."/>
            <person name="Bunk B."/>
            <person name="Jeske O."/>
            <person name="Meyerdierks A."/>
            <person name="Storesund J.E."/>
            <person name="Kallscheuer N."/>
            <person name="Luecker S."/>
            <person name="Lage O.M."/>
            <person name="Pohl T."/>
            <person name="Merkel B.J."/>
            <person name="Hornburger P."/>
            <person name="Mueller R.-W."/>
            <person name="Bruemmer F."/>
            <person name="Labrenz M."/>
            <person name="Spormann A.M."/>
            <person name="Op den Camp H."/>
            <person name="Overmann J."/>
            <person name="Amann R."/>
            <person name="Jetten M.S.M."/>
            <person name="Mascher T."/>
            <person name="Medema M.H."/>
            <person name="Devos D.P."/>
            <person name="Kaster A.-K."/>
            <person name="Ovreas L."/>
            <person name="Rohde M."/>
            <person name="Galperin M.Y."/>
            <person name="Jogler C."/>
        </authorList>
    </citation>
    <scope>NUCLEOTIDE SEQUENCE [LARGE SCALE GENOMIC DNA]</scope>
    <source>
        <strain evidence="11 12">Pan216</strain>
    </source>
</reference>
<dbReference type="RefSeq" id="WP_145260966.1">
    <property type="nucleotide sequence ID" value="NZ_CP036279.1"/>
</dbReference>
<comment type="similarity">
    <text evidence="1 9 10">Belongs to the ferrochelatase family.</text>
</comment>
<dbReference type="GO" id="GO:0046872">
    <property type="term" value="F:metal ion binding"/>
    <property type="evidence" value="ECO:0007669"/>
    <property type="project" value="UniProtKB-KW"/>
</dbReference>
<dbReference type="KEGG" id="knv:Pan216_43460"/>
<keyword evidence="3 9" id="KW-0479">Metal-binding</keyword>
<dbReference type="Proteomes" id="UP000317093">
    <property type="component" value="Chromosome"/>
</dbReference>
<dbReference type="EMBL" id="CP036279">
    <property type="protein sequence ID" value="QDU63466.1"/>
    <property type="molecule type" value="Genomic_DNA"/>
</dbReference>
<gene>
    <name evidence="9 11" type="primary">hemH</name>
    <name evidence="11" type="ORF">Pan216_43460</name>
</gene>
<dbReference type="GO" id="GO:0005737">
    <property type="term" value="C:cytoplasm"/>
    <property type="evidence" value="ECO:0007669"/>
    <property type="project" value="UniProtKB-SubCell"/>
</dbReference>
<dbReference type="CDD" id="cd00419">
    <property type="entry name" value="Ferrochelatase_C"/>
    <property type="match status" value="1"/>
</dbReference>
<evidence type="ECO:0000256" key="6">
    <source>
        <dbReference type="ARBA" id="ARBA00023239"/>
    </source>
</evidence>
<evidence type="ECO:0000256" key="4">
    <source>
        <dbReference type="ARBA" id="ARBA00023004"/>
    </source>
</evidence>
<dbReference type="CDD" id="cd03411">
    <property type="entry name" value="Ferrochelatase_N"/>
    <property type="match status" value="1"/>
</dbReference>
<keyword evidence="2 9" id="KW-0963">Cytoplasm</keyword>
<dbReference type="PANTHER" id="PTHR11108">
    <property type="entry name" value="FERROCHELATASE"/>
    <property type="match status" value="1"/>
</dbReference>
<dbReference type="AlphaFoldDB" id="A0A518B904"/>
<keyword evidence="4 9" id="KW-0408">Iron</keyword>
<comment type="pathway">
    <text evidence="9">Porphyrin-containing compound metabolism; protoheme biosynthesis; protoheme from protoporphyrin-IX: step 1/1.</text>
</comment>
<evidence type="ECO:0000256" key="3">
    <source>
        <dbReference type="ARBA" id="ARBA00022723"/>
    </source>
</evidence>
<evidence type="ECO:0000256" key="7">
    <source>
        <dbReference type="ARBA" id="ARBA00023244"/>
    </source>
</evidence>
<keyword evidence="6 9" id="KW-0456">Lyase</keyword>
<evidence type="ECO:0000256" key="1">
    <source>
        <dbReference type="ARBA" id="ARBA00007718"/>
    </source>
</evidence>
<dbReference type="GO" id="GO:0004325">
    <property type="term" value="F:ferrochelatase activity"/>
    <property type="evidence" value="ECO:0007669"/>
    <property type="project" value="UniProtKB-UniRule"/>
</dbReference>
<dbReference type="InterPro" id="IPR033659">
    <property type="entry name" value="Ferrochelatase_N"/>
</dbReference>
<comment type="catalytic activity">
    <reaction evidence="8">
        <text>Fe-coproporphyrin III + 2 H(+) = coproporphyrin III + Fe(2+)</text>
        <dbReference type="Rhea" id="RHEA:49572"/>
        <dbReference type="ChEBI" id="CHEBI:15378"/>
        <dbReference type="ChEBI" id="CHEBI:29033"/>
        <dbReference type="ChEBI" id="CHEBI:68438"/>
        <dbReference type="ChEBI" id="CHEBI:131725"/>
        <dbReference type="EC" id="4.99.1.9"/>
    </reaction>
    <physiologicalReaction direction="right-to-left" evidence="8">
        <dbReference type="Rhea" id="RHEA:49574"/>
    </physiologicalReaction>
</comment>
<dbReference type="NCBIfam" id="TIGR00109">
    <property type="entry name" value="hemH"/>
    <property type="match status" value="1"/>
</dbReference>
<feature type="binding site" evidence="9">
    <location>
        <position position="212"/>
    </location>
    <ligand>
        <name>Fe(2+)</name>
        <dbReference type="ChEBI" id="CHEBI:29033"/>
    </ligand>
</feature>
<feature type="binding site" evidence="9">
    <location>
        <position position="293"/>
    </location>
    <ligand>
        <name>Fe(2+)</name>
        <dbReference type="ChEBI" id="CHEBI:29033"/>
    </ligand>
</feature>
<dbReference type="Pfam" id="PF00762">
    <property type="entry name" value="Ferrochelatase"/>
    <property type="match status" value="1"/>
</dbReference>
<dbReference type="InterPro" id="IPR033644">
    <property type="entry name" value="Ferrochelatase_C"/>
</dbReference>
<comment type="subcellular location">
    <subcellularLocation>
        <location evidence="9">Cytoplasm</location>
    </subcellularLocation>
</comment>
<evidence type="ECO:0000256" key="9">
    <source>
        <dbReference type="HAMAP-Rule" id="MF_00323"/>
    </source>
</evidence>
<comment type="function">
    <text evidence="9">Catalyzes the ferrous insertion into protoporphyrin IX.</text>
</comment>